<sequence>MPSTTESLSGLTLQLSLVKHWSAPKTNANAKRDQEMLRAYFPSLLHVTGRHLLHASSDEIGRFFGAVYNATVALAAYLLQNPPDNRDSSYCHNLRLHISERSDGIATHQLNLKQLAKMIRSMINHTGTTDSAYAARRAALLPMDLKDQESKVASLAKHLANNVLYAMVDINEHHASFRDLWTFHEYVDFTRAFANEMRRGPEADPDVLGLRRVKEPILAQFEVDETVTEHRDFGDAIPTSEFCELVGKGGVPQGTKCIVCMGKIQSNGAKTTPVVTKLRKFEV</sequence>
<dbReference type="EMBL" id="MU006227">
    <property type="protein sequence ID" value="KAF2825779.1"/>
    <property type="molecule type" value="Genomic_DNA"/>
</dbReference>
<organism evidence="1 2">
    <name type="scientific">Ophiobolus disseminans</name>
    <dbReference type="NCBI Taxonomy" id="1469910"/>
    <lineage>
        <taxon>Eukaryota</taxon>
        <taxon>Fungi</taxon>
        <taxon>Dikarya</taxon>
        <taxon>Ascomycota</taxon>
        <taxon>Pezizomycotina</taxon>
        <taxon>Dothideomycetes</taxon>
        <taxon>Pleosporomycetidae</taxon>
        <taxon>Pleosporales</taxon>
        <taxon>Pleosporineae</taxon>
        <taxon>Phaeosphaeriaceae</taxon>
        <taxon>Ophiobolus</taxon>
    </lineage>
</organism>
<evidence type="ECO:0000313" key="2">
    <source>
        <dbReference type="Proteomes" id="UP000799424"/>
    </source>
</evidence>
<keyword evidence="2" id="KW-1185">Reference proteome</keyword>
<evidence type="ECO:0000313" key="1">
    <source>
        <dbReference type="EMBL" id="KAF2825779.1"/>
    </source>
</evidence>
<dbReference type="Proteomes" id="UP000799424">
    <property type="component" value="Unassembled WGS sequence"/>
</dbReference>
<gene>
    <name evidence="1" type="ORF">CC86DRAFT_407040</name>
</gene>
<protein>
    <submittedName>
        <fullName evidence="1">Uncharacterized protein</fullName>
    </submittedName>
</protein>
<name>A0A6A6ZZ22_9PLEO</name>
<accession>A0A6A6ZZ22</accession>
<proteinExistence type="predicted"/>
<reference evidence="1" key="1">
    <citation type="journal article" date="2020" name="Stud. Mycol.">
        <title>101 Dothideomycetes genomes: a test case for predicting lifestyles and emergence of pathogens.</title>
        <authorList>
            <person name="Haridas S."/>
            <person name="Albert R."/>
            <person name="Binder M."/>
            <person name="Bloem J."/>
            <person name="Labutti K."/>
            <person name="Salamov A."/>
            <person name="Andreopoulos B."/>
            <person name="Baker S."/>
            <person name="Barry K."/>
            <person name="Bills G."/>
            <person name="Bluhm B."/>
            <person name="Cannon C."/>
            <person name="Castanera R."/>
            <person name="Culley D."/>
            <person name="Daum C."/>
            <person name="Ezra D."/>
            <person name="Gonzalez J."/>
            <person name="Henrissat B."/>
            <person name="Kuo A."/>
            <person name="Liang C."/>
            <person name="Lipzen A."/>
            <person name="Lutzoni F."/>
            <person name="Magnuson J."/>
            <person name="Mondo S."/>
            <person name="Nolan M."/>
            <person name="Ohm R."/>
            <person name="Pangilinan J."/>
            <person name="Park H.-J."/>
            <person name="Ramirez L."/>
            <person name="Alfaro M."/>
            <person name="Sun H."/>
            <person name="Tritt A."/>
            <person name="Yoshinaga Y."/>
            <person name="Zwiers L.-H."/>
            <person name="Turgeon B."/>
            <person name="Goodwin S."/>
            <person name="Spatafora J."/>
            <person name="Crous P."/>
            <person name="Grigoriev I."/>
        </authorList>
    </citation>
    <scope>NUCLEOTIDE SEQUENCE</scope>
    <source>
        <strain evidence="1">CBS 113818</strain>
    </source>
</reference>
<dbReference type="AlphaFoldDB" id="A0A6A6ZZ22"/>